<comment type="caution">
    <text evidence="1">The sequence shown here is derived from an EMBL/GenBank/DDBJ whole genome shotgun (WGS) entry which is preliminary data.</text>
</comment>
<proteinExistence type="predicted"/>
<dbReference type="AlphaFoldDB" id="A0A0F9GHB7"/>
<accession>A0A0F9GHB7</accession>
<gene>
    <name evidence="1" type="ORF">LCGC14_1909580</name>
</gene>
<evidence type="ECO:0000313" key="1">
    <source>
        <dbReference type="EMBL" id="KKL89946.1"/>
    </source>
</evidence>
<name>A0A0F9GHB7_9ZZZZ</name>
<sequence>MAKAVKKNYTLRDLDKMSIEKAQRLPFTVRDK</sequence>
<protein>
    <submittedName>
        <fullName evidence="1">Uncharacterized protein</fullName>
    </submittedName>
</protein>
<dbReference type="EMBL" id="LAZR01020146">
    <property type="protein sequence ID" value="KKL89946.1"/>
    <property type="molecule type" value="Genomic_DNA"/>
</dbReference>
<reference evidence="1" key="1">
    <citation type="journal article" date="2015" name="Nature">
        <title>Complex archaea that bridge the gap between prokaryotes and eukaryotes.</title>
        <authorList>
            <person name="Spang A."/>
            <person name="Saw J.H."/>
            <person name="Jorgensen S.L."/>
            <person name="Zaremba-Niedzwiedzka K."/>
            <person name="Martijn J."/>
            <person name="Lind A.E."/>
            <person name="van Eijk R."/>
            <person name="Schleper C."/>
            <person name="Guy L."/>
            <person name="Ettema T.J."/>
        </authorList>
    </citation>
    <scope>NUCLEOTIDE SEQUENCE</scope>
</reference>
<feature type="non-terminal residue" evidence="1">
    <location>
        <position position="32"/>
    </location>
</feature>
<organism evidence="1">
    <name type="scientific">marine sediment metagenome</name>
    <dbReference type="NCBI Taxonomy" id="412755"/>
    <lineage>
        <taxon>unclassified sequences</taxon>
        <taxon>metagenomes</taxon>
        <taxon>ecological metagenomes</taxon>
    </lineage>
</organism>